<keyword evidence="2" id="KW-1185">Reference proteome</keyword>
<sequence length="120" mass="14121">MNLLDPIHVDQSISSYYVIRSKLEEIYGNVAKQLEHENGNHIYLHIELNVLSHIMNNDKERKFIAVSKSCCYLCESYIRFAKIKGHTIAFSGSHKKLYHRWKLPDAFKKEFMSNTLFDLD</sequence>
<dbReference type="Proteomes" id="UP001153678">
    <property type="component" value="Unassembled WGS sequence"/>
</dbReference>
<dbReference type="AlphaFoldDB" id="A0A9W4SXY7"/>
<evidence type="ECO:0000313" key="2">
    <source>
        <dbReference type="Proteomes" id="UP001153678"/>
    </source>
</evidence>
<reference evidence="1" key="1">
    <citation type="submission" date="2022-08" db="EMBL/GenBank/DDBJ databases">
        <authorList>
            <person name="Kallberg Y."/>
            <person name="Tangrot J."/>
            <person name="Rosling A."/>
        </authorList>
    </citation>
    <scope>NUCLEOTIDE SEQUENCE</scope>
    <source>
        <strain evidence="1">Wild A</strain>
    </source>
</reference>
<proteinExistence type="predicted"/>
<gene>
    <name evidence="1" type="ORF">FWILDA_LOCUS12059</name>
</gene>
<evidence type="ECO:0000313" key="1">
    <source>
        <dbReference type="EMBL" id="CAI2185402.1"/>
    </source>
</evidence>
<dbReference type="OrthoDB" id="2432934at2759"/>
<name>A0A9W4SXY7_9GLOM</name>
<accession>A0A9W4SXY7</accession>
<protein>
    <submittedName>
        <fullName evidence="1">1137_t:CDS:1</fullName>
    </submittedName>
</protein>
<dbReference type="InterPro" id="IPR027796">
    <property type="entry name" value="OTT_1508_deam-like"/>
</dbReference>
<dbReference type="Pfam" id="PF14441">
    <property type="entry name" value="OTT_1508_deam"/>
    <property type="match status" value="1"/>
</dbReference>
<comment type="caution">
    <text evidence="1">The sequence shown here is derived from an EMBL/GenBank/DDBJ whole genome shotgun (WGS) entry which is preliminary data.</text>
</comment>
<organism evidence="1 2">
    <name type="scientific">Funneliformis geosporum</name>
    <dbReference type="NCBI Taxonomy" id="1117311"/>
    <lineage>
        <taxon>Eukaryota</taxon>
        <taxon>Fungi</taxon>
        <taxon>Fungi incertae sedis</taxon>
        <taxon>Mucoromycota</taxon>
        <taxon>Glomeromycotina</taxon>
        <taxon>Glomeromycetes</taxon>
        <taxon>Glomerales</taxon>
        <taxon>Glomeraceae</taxon>
        <taxon>Funneliformis</taxon>
    </lineage>
</organism>
<dbReference type="EMBL" id="CAMKVN010003706">
    <property type="protein sequence ID" value="CAI2185402.1"/>
    <property type="molecule type" value="Genomic_DNA"/>
</dbReference>